<dbReference type="InterPro" id="IPR003188">
    <property type="entry name" value="PTS_IIA_lac/cel"/>
</dbReference>
<keyword evidence="2" id="KW-0762">Sugar transport</keyword>
<dbReference type="Gene3D" id="1.20.58.80">
    <property type="entry name" value="Phosphotransferase system, lactose/cellobiose-type IIA subunit"/>
    <property type="match status" value="1"/>
</dbReference>
<evidence type="ECO:0000256" key="3">
    <source>
        <dbReference type="ARBA" id="ARBA00022679"/>
    </source>
</evidence>
<dbReference type="PANTHER" id="PTHR34382:SF7">
    <property type="entry name" value="PTS SYSTEM N,N'-DIACETYLCHITOBIOSE-SPECIFIC EIIA COMPONENT"/>
    <property type="match status" value="1"/>
</dbReference>
<dbReference type="Proteomes" id="UP000036061">
    <property type="component" value="Chromosome"/>
</dbReference>
<evidence type="ECO:0000313" key="8">
    <source>
        <dbReference type="EMBL" id="AWX58848.1"/>
    </source>
</evidence>
<dbReference type="PANTHER" id="PTHR34382">
    <property type="entry name" value="PTS SYSTEM N,N'-DIACETYLCHITOBIOSE-SPECIFIC EIIA COMPONENT"/>
    <property type="match status" value="1"/>
</dbReference>
<evidence type="ECO:0000256" key="1">
    <source>
        <dbReference type="ARBA" id="ARBA00022448"/>
    </source>
</evidence>
<dbReference type="PROSITE" id="PS51095">
    <property type="entry name" value="PTS_EIIA_TYPE_3"/>
    <property type="match status" value="1"/>
</dbReference>
<feature type="binding site" evidence="6">
    <location>
        <position position="78"/>
    </location>
    <ligand>
        <name>Mg(2+)</name>
        <dbReference type="ChEBI" id="CHEBI:18420"/>
        <note>ligand shared between all trimeric partners</note>
    </ligand>
</feature>
<keyword evidence="3" id="KW-0808">Transferase</keyword>
<protein>
    <submittedName>
        <fullName evidence="8">PTS lactose/cellobiose transporter subunit IIA</fullName>
    </submittedName>
</protein>
<organism evidence="8 9">
    <name type="scientific">Brevibacillus brevis</name>
    <name type="common">Bacillus brevis</name>
    <dbReference type="NCBI Taxonomy" id="1393"/>
    <lineage>
        <taxon>Bacteria</taxon>
        <taxon>Bacillati</taxon>
        <taxon>Bacillota</taxon>
        <taxon>Bacilli</taxon>
        <taxon>Bacillales</taxon>
        <taxon>Paenibacillaceae</taxon>
        <taxon>Brevibacillus</taxon>
    </lineage>
</organism>
<dbReference type="GO" id="GO:0009401">
    <property type="term" value="P:phosphoenolpyruvate-dependent sugar phosphotransferase system"/>
    <property type="evidence" value="ECO:0007669"/>
    <property type="project" value="UniProtKB-KW"/>
</dbReference>
<feature type="active site" description="Tele-phosphohistidine intermediate" evidence="5">
    <location>
        <position position="75"/>
    </location>
</feature>
<proteinExistence type="predicted"/>
<evidence type="ECO:0000256" key="6">
    <source>
        <dbReference type="PIRSR" id="PIRSR000699-2"/>
    </source>
</evidence>
<keyword evidence="6" id="KW-0460">Magnesium</keyword>
<dbReference type="PIRSF" id="PIRSF000699">
    <property type="entry name" value="PTS_IILac_III"/>
    <property type="match status" value="1"/>
</dbReference>
<gene>
    <name evidence="8" type="ORF">AB432_029065</name>
</gene>
<evidence type="ECO:0000256" key="2">
    <source>
        <dbReference type="ARBA" id="ARBA00022597"/>
    </source>
</evidence>
<feature type="modified residue" description="Phosphohistidine; by HPr" evidence="7">
    <location>
        <position position="75"/>
    </location>
</feature>
<evidence type="ECO:0000313" key="9">
    <source>
        <dbReference type="Proteomes" id="UP000036061"/>
    </source>
</evidence>
<dbReference type="EMBL" id="CP030117">
    <property type="protein sequence ID" value="AWX58848.1"/>
    <property type="molecule type" value="Genomic_DNA"/>
</dbReference>
<comment type="cofactor">
    <cofactor evidence="6">
        <name>Mg(2+)</name>
        <dbReference type="ChEBI" id="CHEBI:18420"/>
    </cofactor>
    <text evidence="6">Binds 1 Mg(2+) ion per trimer.</text>
</comment>
<dbReference type="Pfam" id="PF02255">
    <property type="entry name" value="PTS_IIA"/>
    <property type="match status" value="1"/>
</dbReference>
<evidence type="ECO:0000256" key="4">
    <source>
        <dbReference type="ARBA" id="ARBA00022683"/>
    </source>
</evidence>
<name>A0A2Z4MQQ9_BREBE</name>
<dbReference type="RefSeq" id="WP_048035261.1">
    <property type="nucleotide sequence ID" value="NZ_CP030117.1"/>
</dbReference>
<keyword evidence="1" id="KW-0813">Transport</keyword>
<dbReference type="GO" id="GO:0046872">
    <property type="term" value="F:metal ion binding"/>
    <property type="evidence" value="ECO:0007669"/>
    <property type="project" value="UniProtKB-KW"/>
</dbReference>
<sequence length="108" mass="11833">MDHTDVIFQLILHGGNARSLAMEAIALAKNRDMSGAEDALKRAGEELGRAHQNQTALIQKEIAGEKTEISMLLIHAQDHLMNAITVKDLATEFVELYSQIHEGKEAGV</sequence>
<dbReference type="GO" id="GO:0016740">
    <property type="term" value="F:transferase activity"/>
    <property type="evidence" value="ECO:0007669"/>
    <property type="project" value="UniProtKB-KW"/>
</dbReference>
<dbReference type="InterPro" id="IPR036542">
    <property type="entry name" value="PTS_IIA_lac/cel_sf"/>
</dbReference>
<reference evidence="8 9" key="1">
    <citation type="journal article" date="2015" name="Genome Announc.">
        <title>Draft Genome Sequence of Brevibacillus brevis DZQ7, a Plant Growth-Promoting Rhizobacterium with Broad-Spectrum Antimicrobial Activity.</title>
        <authorList>
            <person name="Hou Q."/>
            <person name="Wang C."/>
            <person name="Hou X."/>
            <person name="Xia Z."/>
            <person name="Ye J."/>
            <person name="Liu K."/>
            <person name="Liu H."/>
            <person name="Wang J."/>
            <person name="Guo H."/>
            <person name="Yu X."/>
            <person name="Yang Y."/>
            <person name="Du B."/>
            <person name="Ding Y."/>
        </authorList>
    </citation>
    <scope>NUCLEOTIDE SEQUENCE [LARGE SCALE GENOMIC DNA]</scope>
    <source>
        <strain evidence="8 9">DZQ7</strain>
    </source>
</reference>
<evidence type="ECO:0000256" key="5">
    <source>
        <dbReference type="PIRSR" id="PIRSR000699-1"/>
    </source>
</evidence>
<keyword evidence="4" id="KW-0598">Phosphotransferase system</keyword>
<accession>A0A2Z4MQQ9</accession>
<dbReference type="CDD" id="cd00215">
    <property type="entry name" value="PTS_IIA_lac"/>
    <property type="match status" value="1"/>
</dbReference>
<dbReference type="SUPFAM" id="SSF46973">
    <property type="entry name" value="Enzyme IIa from lactose specific PTS, IIa-lac"/>
    <property type="match status" value="1"/>
</dbReference>
<dbReference type="AlphaFoldDB" id="A0A2Z4MQQ9"/>
<keyword evidence="6" id="KW-0479">Metal-binding</keyword>
<evidence type="ECO:0000256" key="7">
    <source>
        <dbReference type="PROSITE-ProRule" id="PRU00418"/>
    </source>
</evidence>